<protein>
    <recommendedName>
        <fullName evidence="2">UPF0145 protein Metus_0226</fullName>
    </recommendedName>
</protein>
<evidence type="ECO:0000256" key="2">
    <source>
        <dbReference type="HAMAP-Rule" id="MF_00338"/>
    </source>
</evidence>
<comment type="similarity">
    <text evidence="1 2">Belongs to the UPF0145 family.</text>
</comment>
<dbReference type="Proteomes" id="UP000288215">
    <property type="component" value="Unassembled WGS sequence"/>
</dbReference>
<dbReference type="Gene3D" id="3.30.110.70">
    <property type="entry name" value="Hypothetical protein apc22750. Chain B"/>
    <property type="match status" value="1"/>
</dbReference>
<comment type="caution">
    <text evidence="3">The sequence shown here is derived from an EMBL/GenBank/DDBJ whole genome shotgun (WGS) entry which is preliminary data.</text>
</comment>
<name>A0A444L9D9_METS7</name>
<sequence length="109" mass="11490">MEDIIVTTTEQVPGFRVAKILGIARGATVRAKHLGKDIVAGLRNIVGGEVKEYTEMLAEARDIALKGMIQNAKEMGANGVIGIRFMTASVAAGAAEVFAYGTAVVLEKE</sequence>
<dbReference type="HAMAP" id="MF_00338">
    <property type="entry name" value="UPF0145"/>
    <property type="match status" value="1"/>
</dbReference>
<dbReference type="InterPro" id="IPR002765">
    <property type="entry name" value="UPF0145_YbjQ-like"/>
</dbReference>
<evidence type="ECO:0000313" key="4">
    <source>
        <dbReference type="Proteomes" id="UP000288215"/>
    </source>
</evidence>
<evidence type="ECO:0000256" key="1">
    <source>
        <dbReference type="ARBA" id="ARBA00010751"/>
    </source>
</evidence>
<dbReference type="PANTHER" id="PTHR34068:SF2">
    <property type="entry name" value="UPF0145 PROTEIN SCO3412"/>
    <property type="match status" value="1"/>
</dbReference>
<dbReference type="EMBL" id="RXGA01000001">
    <property type="protein sequence ID" value="RWX74201.1"/>
    <property type="molecule type" value="Genomic_DNA"/>
</dbReference>
<proteinExistence type="inferred from homology"/>
<organism evidence="3 4">
    <name type="scientific">Methanosuratincola subterraneus</name>
    <dbReference type="NCBI Taxonomy" id="2593994"/>
    <lineage>
        <taxon>Archaea</taxon>
        <taxon>Thermoproteota</taxon>
        <taxon>Methanosuratincolia</taxon>
        <taxon>Candidatus Methanomethylicales</taxon>
        <taxon>Candidatus Methanomethylicaceae</taxon>
        <taxon>Candidatus Methanosuratincola (ex Vanwonterghem et al. 2016)</taxon>
    </lineage>
</organism>
<dbReference type="Pfam" id="PF01906">
    <property type="entry name" value="YbjQ_1"/>
    <property type="match status" value="1"/>
</dbReference>
<accession>A0A444L9D9</accession>
<dbReference type="AlphaFoldDB" id="A0A444L9D9"/>
<reference evidence="3 4" key="1">
    <citation type="submission" date="2018-12" db="EMBL/GenBank/DDBJ databases">
        <title>The complete genome of the methanogenic archaea of the candidate phylum Verstraetearchaeota, obtained from the metagenome of underground thermal water.</title>
        <authorList>
            <person name="Kadnikov V.V."/>
            <person name="Mardanov A.V."/>
            <person name="Beletsky A.V."/>
            <person name="Karnachuk O.V."/>
            <person name="Ravin N.V."/>
        </authorList>
    </citation>
    <scope>NUCLEOTIDE SEQUENCE [LARGE SCALE GENOMIC DNA]</scope>
    <source>
        <strain evidence="3">Ch88</strain>
    </source>
</reference>
<dbReference type="SUPFAM" id="SSF117782">
    <property type="entry name" value="YbjQ-like"/>
    <property type="match status" value="1"/>
</dbReference>
<dbReference type="PANTHER" id="PTHR34068">
    <property type="entry name" value="UPF0145 PROTEIN YBJQ"/>
    <property type="match status" value="1"/>
</dbReference>
<dbReference type="InterPro" id="IPR035439">
    <property type="entry name" value="UPF0145_dom_sf"/>
</dbReference>
<evidence type="ECO:0000313" key="3">
    <source>
        <dbReference type="EMBL" id="RWX74201.1"/>
    </source>
</evidence>
<gene>
    <name evidence="3" type="ORF">Metus_0226</name>
</gene>